<protein>
    <submittedName>
        <fullName evidence="1">Uncharacterized protein</fullName>
    </submittedName>
</protein>
<keyword evidence="2" id="KW-1185">Reference proteome</keyword>
<gene>
    <name evidence="1" type="ORF">E3U43_011053</name>
</gene>
<sequence length="143" mass="14601">MEKTGMFVLCVCLTFVCLGYTQETNITTATEPAATNQTTMPGHASTPITSNNHTVTIAPSPTSATSAISTVAITSSQRSTVPSDVTYISGNVTSTTQHGAGSAGTSTHTVSATTSKSGAASLFEHYSQLLVPVVCVLICGVQV</sequence>
<evidence type="ECO:0000313" key="1">
    <source>
        <dbReference type="EMBL" id="TMS18727.1"/>
    </source>
</evidence>
<dbReference type="EMBL" id="CM011679">
    <property type="protein sequence ID" value="TMS18727.1"/>
    <property type="molecule type" value="Genomic_DNA"/>
</dbReference>
<proteinExistence type="predicted"/>
<accession>A0ACD3RGK0</accession>
<comment type="caution">
    <text evidence="1">The sequence shown here is derived from an EMBL/GenBank/DDBJ whole genome shotgun (WGS) entry which is preliminary data.</text>
</comment>
<name>A0ACD3RGK0_LARCR</name>
<organism evidence="1 2">
    <name type="scientific">Larimichthys crocea</name>
    <name type="common">Large yellow croaker</name>
    <name type="synonym">Pseudosciaena crocea</name>
    <dbReference type="NCBI Taxonomy" id="215358"/>
    <lineage>
        <taxon>Eukaryota</taxon>
        <taxon>Metazoa</taxon>
        <taxon>Chordata</taxon>
        <taxon>Craniata</taxon>
        <taxon>Vertebrata</taxon>
        <taxon>Euteleostomi</taxon>
        <taxon>Actinopterygii</taxon>
        <taxon>Neopterygii</taxon>
        <taxon>Teleostei</taxon>
        <taxon>Neoteleostei</taxon>
        <taxon>Acanthomorphata</taxon>
        <taxon>Eupercaria</taxon>
        <taxon>Sciaenidae</taxon>
        <taxon>Larimichthys</taxon>
    </lineage>
</organism>
<evidence type="ECO:0000313" key="2">
    <source>
        <dbReference type="Proteomes" id="UP000793456"/>
    </source>
</evidence>
<dbReference type="Proteomes" id="UP000793456">
    <property type="component" value="Chromosome VI"/>
</dbReference>
<reference evidence="1" key="1">
    <citation type="submission" date="2018-11" db="EMBL/GenBank/DDBJ databases">
        <title>The sequence and de novo assembly of Larimichthys crocea genome using PacBio and Hi-C technologies.</title>
        <authorList>
            <person name="Xu P."/>
            <person name="Chen B."/>
            <person name="Zhou Z."/>
            <person name="Ke Q."/>
            <person name="Wu Y."/>
            <person name="Bai H."/>
            <person name="Pu F."/>
        </authorList>
    </citation>
    <scope>NUCLEOTIDE SEQUENCE</scope>
    <source>
        <tissue evidence="1">Muscle</tissue>
    </source>
</reference>